<dbReference type="EMBL" id="FNOV01000003">
    <property type="protein sequence ID" value="SDX80785.1"/>
    <property type="molecule type" value="Genomic_DNA"/>
</dbReference>
<dbReference type="InterPro" id="IPR044925">
    <property type="entry name" value="His-Me_finger_sf"/>
</dbReference>
<dbReference type="InterPro" id="IPR003615">
    <property type="entry name" value="HNH_nuc"/>
</dbReference>
<feature type="domain" description="HNH nuclease" evidence="2">
    <location>
        <begin position="68"/>
        <end position="112"/>
    </location>
</feature>
<reference evidence="4" key="1">
    <citation type="submission" date="2016-10" db="EMBL/GenBank/DDBJ databases">
        <authorList>
            <person name="Varghese N."/>
            <person name="Submissions S."/>
        </authorList>
    </citation>
    <scope>NUCLEOTIDE SEQUENCE [LARGE SCALE GENOMIC DNA]</scope>
    <source>
        <strain evidence="4">CGMCC 1.8975</strain>
    </source>
</reference>
<feature type="domain" description="Nuclease associated modular" evidence="1">
    <location>
        <begin position="120"/>
        <end position="144"/>
    </location>
</feature>
<evidence type="ECO:0000259" key="1">
    <source>
        <dbReference type="Pfam" id="PF07460"/>
    </source>
</evidence>
<dbReference type="SUPFAM" id="SSF64496">
    <property type="entry name" value="DNA-binding domain of intron-encoded endonucleases"/>
    <property type="match status" value="1"/>
</dbReference>
<dbReference type="STRING" id="651662.SAMN04488069_103251"/>
<evidence type="ECO:0000259" key="2">
    <source>
        <dbReference type="Pfam" id="PF13392"/>
    </source>
</evidence>
<dbReference type="Pfam" id="PF07460">
    <property type="entry name" value="NUMOD3"/>
    <property type="match status" value="1"/>
</dbReference>
<dbReference type="SUPFAM" id="SSF54060">
    <property type="entry name" value="His-Me finger endonucleases"/>
    <property type="match status" value="1"/>
</dbReference>
<evidence type="ECO:0000313" key="4">
    <source>
        <dbReference type="Proteomes" id="UP000199249"/>
    </source>
</evidence>
<organism evidence="3 4">
    <name type="scientific">Hymenobacter psychrophilus</name>
    <dbReference type="NCBI Taxonomy" id="651662"/>
    <lineage>
        <taxon>Bacteria</taxon>
        <taxon>Pseudomonadati</taxon>
        <taxon>Bacteroidota</taxon>
        <taxon>Cytophagia</taxon>
        <taxon>Cytophagales</taxon>
        <taxon>Hymenobacteraceae</taxon>
        <taxon>Hymenobacter</taxon>
    </lineage>
</organism>
<name>A0A1H3EQA0_9BACT</name>
<dbReference type="GO" id="GO:0003677">
    <property type="term" value="F:DNA binding"/>
    <property type="evidence" value="ECO:0007669"/>
    <property type="project" value="InterPro"/>
</dbReference>
<accession>A0A1H3EQA0</accession>
<dbReference type="OrthoDB" id="6631788at2"/>
<dbReference type="Gene3D" id="3.90.75.20">
    <property type="match status" value="1"/>
</dbReference>
<evidence type="ECO:0000313" key="3">
    <source>
        <dbReference type="EMBL" id="SDX80785.1"/>
    </source>
</evidence>
<dbReference type="Proteomes" id="UP000199249">
    <property type="component" value="Unassembled WGS sequence"/>
</dbReference>
<keyword evidence="4" id="KW-1185">Reference proteome</keyword>
<dbReference type="AlphaFoldDB" id="A0A1H3EQA0"/>
<dbReference type="InterPro" id="IPR003611">
    <property type="entry name" value="NUMOD3"/>
</dbReference>
<proteinExistence type="predicted"/>
<dbReference type="Pfam" id="PF13392">
    <property type="entry name" value="HNH_3"/>
    <property type="match status" value="1"/>
</dbReference>
<gene>
    <name evidence="3" type="ORF">SAMN04488069_103251</name>
</gene>
<sequence>MFILPNVPTTYHDGITFYQIAEATPYYVSPCGAVYSSLKDRCLTLADNGIGYLQVFLKLNNGSKKWRKIHRLVAGRFIPNPENKPDVNHRDGNKESNGVNNLEWVTKSENTRHAYATGLMKAKRGPEHHLYGKSASAETKAKMSAQKMGENHPKFKGWYVTPAGTFASAPAAAQVMGTHAKQIIRWCKSGKKRAEGYDFIPATSEGQALAIAA</sequence>
<protein>
    <submittedName>
        <fullName evidence="3">NUMOD3 motif-containing protein</fullName>
    </submittedName>
</protein>
<dbReference type="RefSeq" id="WP_092738566.1">
    <property type="nucleotide sequence ID" value="NZ_FNOV01000003.1"/>
</dbReference>